<sequence>MFFSYFFRLPKTLRMKDINFISKSCNDTYIYHNEVVRIMADFNHSLNLISLSDSDIQPHEQQNDKDNLQQQATNILNKQFKNCNQPCFTEYRSLSIYSDNNNNSNSIDIIQHFNESQLQTLPVNTLLLSKYNRLKACLHIDLYYTLDGRVIEKLHTFIDGIIDVNNDNNTTTTYIENIESIFKSKTKSNGVKNNFITSGRYHCYLELSEILRNHMYSGLFEIHITVKNDVDDAGNDIVEHFKDVCKTIGCKPVLIELPKGEHPTQLMTSFYHRAESLAHIQRLAYRQAQQLIDQRFTITRIKVEIMFSGEGVPLGDDQQSLDKVSSENYFEFHIKLTLPSDYHDYSELNTIVARHNAHLSKNAFKSSGGEQQRFVTMRLYHTGKQSAEHRYLACVDDLEQHQYTITAKMREYSIYDSNVHLDKGWIEYSTTK</sequence>
<dbReference type="InParanoid" id="D3B1Z9"/>
<gene>
    <name evidence="1" type="ORF">PPL_02324</name>
</gene>
<name>D3B1Z9_HETP5</name>
<dbReference type="GeneID" id="31357849"/>
<dbReference type="Proteomes" id="UP000001396">
    <property type="component" value="Unassembled WGS sequence"/>
</dbReference>
<dbReference type="OMA" id="MREYSIY"/>
<dbReference type="FunCoup" id="D3B1Z9">
    <property type="interactions" value="805"/>
</dbReference>
<keyword evidence="2" id="KW-1185">Reference proteome</keyword>
<evidence type="ECO:0000313" key="2">
    <source>
        <dbReference type="Proteomes" id="UP000001396"/>
    </source>
</evidence>
<dbReference type="EMBL" id="ADBJ01000008">
    <property type="protein sequence ID" value="EFA85323.1"/>
    <property type="molecule type" value="Genomic_DNA"/>
</dbReference>
<comment type="caution">
    <text evidence="1">The sequence shown here is derived from an EMBL/GenBank/DDBJ whole genome shotgun (WGS) entry which is preliminary data.</text>
</comment>
<dbReference type="RefSeq" id="XP_020437432.1">
    <property type="nucleotide sequence ID" value="XM_020573315.1"/>
</dbReference>
<proteinExistence type="predicted"/>
<evidence type="ECO:0000313" key="1">
    <source>
        <dbReference type="EMBL" id="EFA85323.1"/>
    </source>
</evidence>
<reference evidence="1 2" key="1">
    <citation type="journal article" date="2011" name="Genome Res.">
        <title>Phylogeny-wide analysis of social amoeba genomes highlights ancient origins for complex intercellular communication.</title>
        <authorList>
            <person name="Heidel A.J."/>
            <person name="Lawal H.M."/>
            <person name="Felder M."/>
            <person name="Schilde C."/>
            <person name="Helps N.R."/>
            <person name="Tunggal B."/>
            <person name="Rivero F."/>
            <person name="John U."/>
            <person name="Schleicher M."/>
            <person name="Eichinger L."/>
            <person name="Platzer M."/>
            <person name="Noegel A.A."/>
            <person name="Schaap P."/>
            <person name="Gloeckner G."/>
        </authorList>
    </citation>
    <scope>NUCLEOTIDE SEQUENCE [LARGE SCALE GENOMIC DNA]</scope>
    <source>
        <strain evidence="2">ATCC 26659 / Pp 5 / PN500</strain>
    </source>
</reference>
<dbReference type="AlphaFoldDB" id="D3B1Z9"/>
<organism evidence="1 2">
    <name type="scientific">Heterostelium pallidum (strain ATCC 26659 / Pp 5 / PN500)</name>
    <name type="common">Cellular slime mold</name>
    <name type="synonym">Polysphondylium pallidum</name>
    <dbReference type="NCBI Taxonomy" id="670386"/>
    <lineage>
        <taxon>Eukaryota</taxon>
        <taxon>Amoebozoa</taxon>
        <taxon>Evosea</taxon>
        <taxon>Eumycetozoa</taxon>
        <taxon>Dictyostelia</taxon>
        <taxon>Acytosteliales</taxon>
        <taxon>Acytosteliaceae</taxon>
        <taxon>Heterostelium</taxon>
    </lineage>
</organism>
<accession>D3B1Z9</accession>
<protein>
    <submittedName>
        <fullName evidence="1">Uncharacterized protein</fullName>
    </submittedName>
</protein>